<organism evidence="1 2">
    <name type="scientific">Tanacetum coccineum</name>
    <dbReference type="NCBI Taxonomy" id="301880"/>
    <lineage>
        <taxon>Eukaryota</taxon>
        <taxon>Viridiplantae</taxon>
        <taxon>Streptophyta</taxon>
        <taxon>Embryophyta</taxon>
        <taxon>Tracheophyta</taxon>
        <taxon>Spermatophyta</taxon>
        <taxon>Magnoliopsida</taxon>
        <taxon>eudicotyledons</taxon>
        <taxon>Gunneridae</taxon>
        <taxon>Pentapetalae</taxon>
        <taxon>asterids</taxon>
        <taxon>campanulids</taxon>
        <taxon>Asterales</taxon>
        <taxon>Asteraceae</taxon>
        <taxon>Asteroideae</taxon>
        <taxon>Anthemideae</taxon>
        <taxon>Anthemidinae</taxon>
        <taxon>Tanacetum</taxon>
    </lineage>
</organism>
<evidence type="ECO:0000313" key="1">
    <source>
        <dbReference type="EMBL" id="GJS91330.1"/>
    </source>
</evidence>
<reference evidence="1" key="2">
    <citation type="submission" date="2022-01" db="EMBL/GenBank/DDBJ databases">
        <authorList>
            <person name="Yamashiro T."/>
            <person name="Shiraishi A."/>
            <person name="Satake H."/>
            <person name="Nakayama K."/>
        </authorList>
    </citation>
    <scope>NUCLEOTIDE SEQUENCE</scope>
</reference>
<accession>A0ABQ4ZQM3</accession>
<proteinExistence type="predicted"/>
<dbReference type="EMBL" id="BQNB010011496">
    <property type="protein sequence ID" value="GJS91330.1"/>
    <property type="molecule type" value="Genomic_DNA"/>
</dbReference>
<dbReference type="Proteomes" id="UP001151760">
    <property type="component" value="Unassembled WGS sequence"/>
</dbReference>
<comment type="caution">
    <text evidence="1">The sequence shown here is derived from an EMBL/GenBank/DDBJ whole genome shotgun (WGS) entry which is preliminary data.</text>
</comment>
<evidence type="ECO:0000313" key="2">
    <source>
        <dbReference type="Proteomes" id="UP001151760"/>
    </source>
</evidence>
<protein>
    <submittedName>
        <fullName evidence="1">Uncharacterized protein</fullName>
    </submittedName>
</protein>
<name>A0ABQ4ZQM3_9ASTR</name>
<reference evidence="1" key="1">
    <citation type="journal article" date="2022" name="Int. J. Mol. Sci.">
        <title>Draft Genome of Tanacetum Coccineum: Genomic Comparison of Closely Related Tanacetum-Family Plants.</title>
        <authorList>
            <person name="Yamashiro T."/>
            <person name="Shiraishi A."/>
            <person name="Nakayama K."/>
            <person name="Satake H."/>
        </authorList>
    </citation>
    <scope>NUCLEOTIDE SEQUENCE</scope>
</reference>
<gene>
    <name evidence="1" type="ORF">Tco_0773966</name>
</gene>
<keyword evidence="2" id="KW-1185">Reference proteome</keyword>
<sequence>MSSAEAETQRQPHLSRAIQSSIPVPSTLISDVIVSRNKLKKGIVELFFVGTEYQSADLFTKALPEERFKYLNIRVILVSIHSDDGNPSSVNIKQYCGRSYALSWKSCQGGSSKLNLPDHRNVISQKAQVHVRIVFRNSDNHELPQYYQISSKSNKIEEIVSLMKKRRLGAFKTSMSMSVKSTS</sequence>